<feature type="chain" id="PRO_5041240461" evidence="2">
    <location>
        <begin position="24"/>
        <end position="230"/>
    </location>
</feature>
<sequence>MAATKSFPCAFLLLLVIFATVEIQSTSAAFSCASGETQTESTSVSHPKIYCYGCQDTCVTQCKSQGREVSQIECNFWGSDQAVCKCCCALPSSTTPPKPIIWNQCPAVETNQYFVLSKSAIDCSLCVNGCKTKCDAIGASVTRETCFQDFQQGTTTLIDGVLACPCCCKPNPPPPPPPPPSPPPPPPSPPPSPSCPCSGSCGVDINIQITSGQAPCNDKLQHSSSSTDEL</sequence>
<evidence type="ECO:0000256" key="1">
    <source>
        <dbReference type="SAM" id="MobiDB-lite"/>
    </source>
</evidence>
<keyword evidence="4" id="KW-1185">Reference proteome</keyword>
<feature type="compositionally biased region" description="Pro residues" evidence="1">
    <location>
        <begin position="174"/>
        <end position="194"/>
    </location>
</feature>
<feature type="signal peptide" evidence="2">
    <location>
        <begin position="1"/>
        <end position="23"/>
    </location>
</feature>
<evidence type="ECO:0000256" key="2">
    <source>
        <dbReference type="SAM" id="SignalP"/>
    </source>
</evidence>
<evidence type="ECO:0000313" key="3">
    <source>
        <dbReference type="EMBL" id="MCL7022367.1"/>
    </source>
</evidence>
<keyword evidence="2" id="KW-0732">Signal</keyword>
<organism evidence="3 4">
    <name type="scientific">Papaver nudicaule</name>
    <name type="common">Iceland poppy</name>
    <dbReference type="NCBI Taxonomy" id="74823"/>
    <lineage>
        <taxon>Eukaryota</taxon>
        <taxon>Viridiplantae</taxon>
        <taxon>Streptophyta</taxon>
        <taxon>Embryophyta</taxon>
        <taxon>Tracheophyta</taxon>
        <taxon>Spermatophyta</taxon>
        <taxon>Magnoliopsida</taxon>
        <taxon>Ranunculales</taxon>
        <taxon>Papaveraceae</taxon>
        <taxon>Papaveroideae</taxon>
        <taxon>Papaver</taxon>
    </lineage>
</organism>
<dbReference type="Proteomes" id="UP001177140">
    <property type="component" value="Unassembled WGS sequence"/>
</dbReference>
<reference evidence="3" key="1">
    <citation type="submission" date="2022-03" db="EMBL/GenBank/DDBJ databases">
        <title>A functionally conserved STORR gene fusion in Papaver species that diverged 16.8 million years ago.</title>
        <authorList>
            <person name="Catania T."/>
        </authorList>
    </citation>
    <scope>NUCLEOTIDE SEQUENCE</scope>
    <source>
        <strain evidence="3">S-191538</strain>
    </source>
</reference>
<protein>
    <submittedName>
        <fullName evidence="3">Uncharacterized protein</fullName>
    </submittedName>
</protein>
<comment type="caution">
    <text evidence="3">The sequence shown here is derived from an EMBL/GenBank/DDBJ whole genome shotgun (WGS) entry which is preliminary data.</text>
</comment>
<dbReference type="EMBL" id="JAJJMA010010557">
    <property type="protein sequence ID" value="MCL7022367.1"/>
    <property type="molecule type" value="Genomic_DNA"/>
</dbReference>
<proteinExistence type="predicted"/>
<accession>A0AA41UWH3</accession>
<name>A0AA41UWH3_PAPNU</name>
<evidence type="ECO:0000313" key="4">
    <source>
        <dbReference type="Proteomes" id="UP001177140"/>
    </source>
</evidence>
<feature type="region of interest" description="Disordered" evidence="1">
    <location>
        <begin position="174"/>
        <end position="197"/>
    </location>
</feature>
<dbReference type="AlphaFoldDB" id="A0AA41UWH3"/>
<gene>
    <name evidence="3" type="ORF">MKW94_023935</name>
</gene>